<dbReference type="PANTHER" id="PTHR37846:SF1">
    <property type="entry name" value="DEACETYLASE-LIKE PROTEIN"/>
    <property type="match status" value="1"/>
</dbReference>
<dbReference type="PANTHER" id="PTHR37846">
    <property type="entry name" value="YALI0B21296P"/>
    <property type="match status" value="1"/>
</dbReference>
<proteinExistence type="predicted"/>
<sequence length="237" mass="27942">MAKPTRRSAKKNPSSVGKHPQIEELDNLQDVRTYVSATGIPDTPLVQKIEELQNQRRQHQQQQQQQQQQQREPPKRYRKTGQSKSTDEEDEELTPVGQFMFDVLDYSTYLIPIISVHVVLDILVRIQYSEETFETIATQRDVFYRAVMAIPVFAILHFYVHPLRETRIFRIASFFASVFTGGYLLYASNEEGYYYVMKRAPPLGTLWVWMFVEMEWQWSATSLVVIAFWMWLKDYSI</sequence>
<feature type="domain" description="DUF7719" evidence="3">
    <location>
        <begin position="171"/>
        <end position="237"/>
    </location>
</feature>
<dbReference type="Proteomes" id="UP000750522">
    <property type="component" value="Unassembled WGS sequence"/>
</dbReference>
<dbReference type="InterPro" id="IPR056136">
    <property type="entry name" value="DUF7719"/>
</dbReference>
<dbReference type="EMBL" id="QQZK01000050">
    <property type="protein sequence ID" value="KAF5100200.1"/>
    <property type="molecule type" value="Genomic_DNA"/>
</dbReference>
<feature type="compositionally biased region" description="Low complexity" evidence="1">
    <location>
        <begin position="60"/>
        <end position="71"/>
    </location>
</feature>
<reference evidence="4" key="2">
    <citation type="submission" date="2020-01" db="EMBL/GenBank/DDBJ databases">
        <authorList>
            <person name="Perkins V."/>
            <person name="Lessard M.-H."/>
            <person name="Dugat-Bony E."/>
            <person name="Frenette M."/>
            <person name="Labrie S."/>
        </authorList>
    </citation>
    <scope>NUCLEOTIDE SEQUENCE</scope>
    <source>
        <strain evidence="4">LMA-70</strain>
    </source>
</reference>
<keyword evidence="2" id="KW-0812">Transmembrane</keyword>
<feature type="transmembrane region" description="Helical" evidence="2">
    <location>
        <begin position="168"/>
        <end position="186"/>
    </location>
</feature>
<reference evidence="4" key="1">
    <citation type="journal article" date="2020" name="Front. Microbiol.">
        <title>Phenotypic and Genetic Characterization of the Cheese Ripening Yeast Geotrichum candidum.</title>
        <authorList>
            <person name="Perkins V."/>
            <person name="Vignola S."/>
            <person name="Lessard M.H."/>
            <person name="Plante P.L."/>
            <person name="Corbeil J."/>
            <person name="Dugat-Bony E."/>
            <person name="Frenette M."/>
            <person name="Labrie S."/>
        </authorList>
    </citation>
    <scope>NUCLEOTIDE SEQUENCE</scope>
    <source>
        <strain evidence="4">LMA-70</strain>
    </source>
</reference>
<organism evidence="4 5">
    <name type="scientific">Geotrichum candidum</name>
    <name type="common">Oospora lactis</name>
    <name type="synonym">Dipodascus geotrichum</name>
    <dbReference type="NCBI Taxonomy" id="1173061"/>
    <lineage>
        <taxon>Eukaryota</taxon>
        <taxon>Fungi</taxon>
        <taxon>Dikarya</taxon>
        <taxon>Ascomycota</taxon>
        <taxon>Saccharomycotina</taxon>
        <taxon>Dipodascomycetes</taxon>
        <taxon>Dipodascales</taxon>
        <taxon>Dipodascaceae</taxon>
        <taxon>Geotrichum</taxon>
    </lineage>
</organism>
<accession>A0A9P5G5V6</accession>
<protein>
    <recommendedName>
        <fullName evidence="3">DUF7719 domain-containing protein</fullName>
    </recommendedName>
</protein>
<dbReference type="AlphaFoldDB" id="A0A9P5G5V6"/>
<feature type="transmembrane region" description="Helical" evidence="2">
    <location>
        <begin position="109"/>
        <end position="128"/>
    </location>
</feature>
<evidence type="ECO:0000256" key="1">
    <source>
        <dbReference type="SAM" id="MobiDB-lite"/>
    </source>
</evidence>
<evidence type="ECO:0000259" key="3">
    <source>
        <dbReference type="Pfam" id="PF24841"/>
    </source>
</evidence>
<keyword evidence="2" id="KW-1133">Transmembrane helix</keyword>
<comment type="caution">
    <text evidence="4">The sequence shown here is derived from an EMBL/GenBank/DDBJ whole genome shotgun (WGS) entry which is preliminary data.</text>
</comment>
<evidence type="ECO:0000313" key="5">
    <source>
        <dbReference type="Proteomes" id="UP000750522"/>
    </source>
</evidence>
<keyword evidence="2" id="KW-0472">Membrane</keyword>
<feature type="region of interest" description="Disordered" evidence="1">
    <location>
        <begin position="45"/>
        <end position="91"/>
    </location>
</feature>
<feature type="compositionally biased region" description="Basic residues" evidence="1">
    <location>
        <begin position="1"/>
        <end position="10"/>
    </location>
</feature>
<evidence type="ECO:0000256" key="2">
    <source>
        <dbReference type="SAM" id="Phobius"/>
    </source>
</evidence>
<gene>
    <name evidence="4" type="ORF">DV451_002666</name>
</gene>
<feature type="transmembrane region" description="Helical" evidence="2">
    <location>
        <begin position="206"/>
        <end position="232"/>
    </location>
</feature>
<evidence type="ECO:0000313" key="4">
    <source>
        <dbReference type="EMBL" id="KAF5100200.1"/>
    </source>
</evidence>
<feature type="transmembrane region" description="Helical" evidence="2">
    <location>
        <begin position="143"/>
        <end position="161"/>
    </location>
</feature>
<feature type="region of interest" description="Disordered" evidence="1">
    <location>
        <begin position="1"/>
        <end position="27"/>
    </location>
</feature>
<dbReference type="Pfam" id="PF24841">
    <property type="entry name" value="DUF7719"/>
    <property type="match status" value="1"/>
</dbReference>
<name>A0A9P5G5V6_GEOCN</name>